<dbReference type="SMART" id="SM00862">
    <property type="entry name" value="Trans_reg_C"/>
    <property type="match status" value="1"/>
</dbReference>
<gene>
    <name evidence="8" type="ORF">IMCC3088_1893</name>
</gene>
<dbReference type="SMART" id="SM00448">
    <property type="entry name" value="REC"/>
    <property type="match status" value="1"/>
</dbReference>
<evidence type="ECO:0000259" key="7">
    <source>
        <dbReference type="PROSITE" id="PS51755"/>
    </source>
</evidence>
<dbReference type="EMBL" id="AEIG01000056">
    <property type="protein sequence ID" value="EGG29320.1"/>
    <property type="molecule type" value="Genomic_DNA"/>
</dbReference>
<feature type="modified residue" description="4-aspartylphosphate" evidence="4">
    <location>
        <position position="46"/>
    </location>
</feature>
<dbReference type="STRING" id="2518989.IMCC3088_1893"/>
<dbReference type="SUPFAM" id="SSF46894">
    <property type="entry name" value="C-terminal effector domain of the bipartite response regulators"/>
    <property type="match status" value="1"/>
</dbReference>
<dbReference type="InterPro" id="IPR036388">
    <property type="entry name" value="WH-like_DNA-bd_sf"/>
</dbReference>
<dbReference type="Proteomes" id="UP000005615">
    <property type="component" value="Unassembled WGS sequence"/>
</dbReference>
<dbReference type="Pfam" id="PF00486">
    <property type="entry name" value="Trans_reg_C"/>
    <property type="match status" value="1"/>
</dbReference>
<dbReference type="Pfam" id="PF00072">
    <property type="entry name" value="Response_reg"/>
    <property type="match status" value="1"/>
</dbReference>
<sequence>MEDEHSLAQGVVSGLEREGFVVDWVDSGRLAETAVKADPPDIMVLDLGLGDMDGLDLLASIRQKKHRFPILILTARGEVDDKVKGLDAGADDYMAKPFDFLELCARLRVLERRLGTASTSTISISNVVLHINTHQVEVGGKDLDLPRREYMLLKCLMENQGRVVTRDQLESRLYHWGDEISSNALEVHVHHLRKKLPDAFIKTIRGLGYTVPNQ</sequence>
<dbReference type="InterPro" id="IPR001867">
    <property type="entry name" value="OmpR/PhoB-type_DNA-bd"/>
</dbReference>
<evidence type="ECO:0000256" key="4">
    <source>
        <dbReference type="PROSITE-ProRule" id="PRU00169"/>
    </source>
</evidence>
<keyword evidence="3" id="KW-0804">Transcription</keyword>
<evidence type="ECO:0000256" key="5">
    <source>
        <dbReference type="PROSITE-ProRule" id="PRU01091"/>
    </source>
</evidence>
<feature type="domain" description="Response regulatory" evidence="6">
    <location>
        <begin position="1"/>
        <end position="111"/>
    </location>
</feature>
<dbReference type="InterPro" id="IPR016032">
    <property type="entry name" value="Sig_transdc_resp-reg_C-effctor"/>
</dbReference>
<dbReference type="GO" id="GO:0000156">
    <property type="term" value="F:phosphorelay response regulator activity"/>
    <property type="evidence" value="ECO:0007669"/>
    <property type="project" value="TreeGrafter"/>
</dbReference>
<dbReference type="GO" id="GO:0000976">
    <property type="term" value="F:transcription cis-regulatory region binding"/>
    <property type="evidence" value="ECO:0007669"/>
    <property type="project" value="TreeGrafter"/>
</dbReference>
<dbReference type="PANTHER" id="PTHR48111">
    <property type="entry name" value="REGULATOR OF RPOS"/>
    <property type="match status" value="1"/>
</dbReference>
<dbReference type="CDD" id="cd17624">
    <property type="entry name" value="REC_OmpR_PmrA-like"/>
    <property type="match status" value="1"/>
</dbReference>
<dbReference type="InterPro" id="IPR001789">
    <property type="entry name" value="Sig_transdc_resp-reg_receiver"/>
</dbReference>
<dbReference type="PROSITE" id="PS51755">
    <property type="entry name" value="OMPR_PHOB"/>
    <property type="match status" value="1"/>
</dbReference>
<evidence type="ECO:0000256" key="2">
    <source>
        <dbReference type="ARBA" id="ARBA00023125"/>
    </source>
</evidence>
<keyword evidence="4" id="KW-0597">Phosphoprotein</keyword>
<dbReference type="InterPro" id="IPR011006">
    <property type="entry name" value="CheY-like_superfamily"/>
</dbReference>
<dbReference type="AlphaFoldDB" id="F3L2W9"/>
<dbReference type="PANTHER" id="PTHR48111:SF67">
    <property type="entry name" value="TRANSCRIPTIONAL REGULATORY PROTEIN TCTD"/>
    <property type="match status" value="1"/>
</dbReference>
<dbReference type="PROSITE" id="PS50110">
    <property type="entry name" value="RESPONSE_REGULATORY"/>
    <property type="match status" value="1"/>
</dbReference>
<organism evidence="8 9">
    <name type="scientific">Aequoribacter fuscus</name>
    <dbReference type="NCBI Taxonomy" id="2518989"/>
    <lineage>
        <taxon>Bacteria</taxon>
        <taxon>Pseudomonadati</taxon>
        <taxon>Pseudomonadota</taxon>
        <taxon>Gammaproteobacteria</taxon>
        <taxon>Cellvibrionales</taxon>
        <taxon>Halieaceae</taxon>
        <taxon>Aequoribacter</taxon>
    </lineage>
</organism>
<dbReference type="CDD" id="cd00383">
    <property type="entry name" value="trans_reg_C"/>
    <property type="match status" value="1"/>
</dbReference>
<dbReference type="eggNOG" id="COG0745">
    <property type="taxonomic scope" value="Bacteria"/>
</dbReference>
<reference evidence="8 9" key="1">
    <citation type="journal article" date="2011" name="J. Bacteriol.">
        <title>Genome sequence of strain IMCC3088, a proteorhodopsin-containing marine bacterium belonging to the OM60/NOR5 clade.</title>
        <authorList>
            <person name="Jang Y."/>
            <person name="Oh H.M."/>
            <person name="Kang I."/>
            <person name="Lee K."/>
            <person name="Yang S.J."/>
            <person name="Cho J.C."/>
        </authorList>
    </citation>
    <scope>NUCLEOTIDE SEQUENCE [LARGE SCALE GENOMIC DNA]</scope>
    <source>
        <strain evidence="8 9">IMCC3088</strain>
    </source>
</reference>
<evidence type="ECO:0000313" key="8">
    <source>
        <dbReference type="EMBL" id="EGG29320.1"/>
    </source>
</evidence>
<dbReference type="GO" id="GO:0006355">
    <property type="term" value="P:regulation of DNA-templated transcription"/>
    <property type="evidence" value="ECO:0007669"/>
    <property type="project" value="InterPro"/>
</dbReference>
<dbReference type="GO" id="GO:0032993">
    <property type="term" value="C:protein-DNA complex"/>
    <property type="evidence" value="ECO:0007669"/>
    <property type="project" value="TreeGrafter"/>
</dbReference>
<name>F3L2W9_9GAMM</name>
<protein>
    <submittedName>
        <fullName evidence="8">Two component transcriptional regulator, winged helix family</fullName>
    </submittedName>
</protein>
<evidence type="ECO:0000313" key="9">
    <source>
        <dbReference type="Proteomes" id="UP000005615"/>
    </source>
</evidence>
<comment type="caution">
    <text evidence="8">The sequence shown here is derived from an EMBL/GenBank/DDBJ whole genome shotgun (WGS) entry which is preliminary data.</text>
</comment>
<evidence type="ECO:0000256" key="1">
    <source>
        <dbReference type="ARBA" id="ARBA00023015"/>
    </source>
</evidence>
<accession>F3L2W9</accession>
<keyword evidence="9" id="KW-1185">Reference proteome</keyword>
<dbReference type="Gene3D" id="1.10.10.10">
    <property type="entry name" value="Winged helix-like DNA-binding domain superfamily/Winged helix DNA-binding domain"/>
    <property type="match status" value="1"/>
</dbReference>
<evidence type="ECO:0000259" key="6">
    <source>
        <dbReference type="PROSITE" id="PS50110"/>
    </source>
</evidence>
<evidence type="ECO:0000256" key="3">
    <source>
        <dbReference type="ARBA" id="ARBA00023163"/>
    </source>
</evidence>
<feature type="DNA-binding region" description="OmpR/PhoB-type" evidence="5">
    <location>
        <begin position="119"/>
        <end position="213"/>
    </location>
</feature>
<feature type="domain" description="OmpR/PhoB-type" evidence="7">
    <location>
        <begin position="119"/>
        <end position="213"/>
    </location>
</feature>
<keyword evidence="1" id="KW-0805">Transcription regulation</keyword>
<dbReference type="InterPro" id="IPR039420">
    <property type="entry name" value="WalR-like"/>
</dbReference>
<dbReference type="Gene3D" id="3.40.50.2300">
    <property type="match status" value="1"/>
</dbReference>
<dbReference type="SUPFAM" id="SSF52172">
    <property type="entry name" value="CheY-like"/>
    <property type="match status" value="1"/>
</dbReference>
<dbReference type="Gene3D" id="6.10.250.690">
    <property type="match status" value="1"/>
</dbReference>
<dbReference type="GO" id="GO:0005829">
    <property type="term" value="C:cytosol"/>
    <property type="evidence" value="ECO:0007669"/>
    <property type="project" value="TreeGrafter"/>
</dbReference>
<proteinExistence type="predicted"/>
<keyword evidence="2 5" id="KW-0238">DNA-binding</keyword>